<feature type="compositionally biased region" description="Basic and acidic residues" evidence="1">
    <location>
        <begin position="27"/>
        <end position="38"/>
    </location>
</feature>
<evidence type="ECO:0000256" key="1">
    <source>
        <dbReference type="SAM" id="MobiDB-lite"/>
    </source>
</evidence>
<evidence type="ECO:0000313" key="2">
    <source>
        <dbReference type="EMBL" id="CAA9293138.1"/>
    </source>
</evidence>
<feature type="region of interest" description="Disordered" evidence="1">
    <location>
        <begin position="65"/>
        <end position="88"/>
    </location>
</feature>
<feature type="non-terminal residue" evidence="2">
    <location>
        <position position="1"/>
    </location>
</feature>
<accession>A0A6J4K1S9</accession>
<feature type="compositionally biased region" description="Basic and acidic residues" evidence="1">
    <location>
        <begin position="210"/>
        <end position="236"/>
    </location>
</feature>
<sequence>GRPPAAGLQRAGQRQLLRPARPRAGGHLRDARGGELRPRRLLHARRVRHVRAAGQLGAELLAGAGGGAGGAVRPRAGPGADAGAPAAGARRAVRLPAHLRPHADPAGPGPPGVRRAVPAVPAAVAAVGLGGPGAVRLPGVPGLRAGVLGGHLRGRVAAVHPDPGRGGRPGRHRAGRADPGAGHRRRPVGHPGVRVRGGAGRAGRGAGRADAGDHPADGGRPDHRGVRGGGDRRAGLDLRLGGGRVPGRDAAGGRQPLHPVAVPGAGVRADGGRAAVAAGRPVRPRGAGRV</sequence>
<feature type="region of interest" description="Disordered" evidence="1">
    <location>
        <begin position="1"/>
        <end position="40"/>
    </location>
</feature>
<proteinExistence type="predicted"/>
<dbReference type="AlphaFoldDB" id="A0A6J4K1S9"/>
<gene>
    <name evidence="2" type="ORF">AVDCRST_MAG41-4599</name>
</gene>
<name>A0A6J4K1S9_9ACTN</name>
<feature type="non-terminal residue" evidence="2">
    <location>
        <position position="290"/>
    </location>
</feature>
<feature type="compositionally biased region" description="Low complexity" evidence="1">
    <location>
        <begin position="71"/>
        <end position="88"/>
    </location>
</feature>
<feature type="region of interest" description="Disordered" evidence="1">
    <location>
        <begin position="156"/>
        <end position="266"/>
    </location>
</feature>
<protein>
    <submittedName>
        <fullName evidence="2">High-affinity branched-chain amino acid transport system permease protein LivH</fullName>
    </submittedName>
</protein>
<reference evidence="2" key="1">
    <citation type="submission" date="2020-02" db="EMBL/GenBank/DDBJ databases">
        <authorList>
            <person name="Meier V. D."/>
        </authorList>
    </citation>
    <scope>NUCLEOTIDE SEQUENCE</scope>
    <source>
        <strain evidence="2">AVDCRST_MAG41</strain>
    </source>
</reference>
<feature type="compositionally biased region" description="Gly residues" evidence="1">
    <location>
        <begin position="195"/>
        <end position="206"/>
    </location>
</feature>
<organism evidence="2">
    <name type="scientific">uncultured Mycobacteriales bacterium</name>
    <dbReference type="NCBI Taxonomy" id="581187"/>
    <lineage>
        <taxon>Bacteria</taxon>
        <taxon>Bacillati</taxon>
        <taxon>Actinomycetota</taxon>
        <taxon>Actinomycetes</taxon>
        <taxon>Mycobacteriales</taxon>
        <taxon>environmental samples</taxon>
    </lineage>
</organism>
<dbReference type="EMBL" id="CADCTP010000446">
    <property type="protein sequence ID" value="CAA9293138.1"/>
    <property type="molecule type" value="Genomic_DNA"/>
</dbReference>